<name>A0A7D3R0W7_9VIRU</name>
<dbReference type="InterPro" id="IPR043822">
    <property type="entry name" value="EsV_1_7_cys"/>
</dbReference>
<reference evidence="1 2" key="1">
    <citation type="submission" date="2020-04" db="EMBL/GenBank/DDBJ databases">
        <title>Advantages and limits of metagenomic assembly and binning of a giant virus.</title>
        <authorList>
            <person name="Schulz F."/>
            <person name="Andreani J."/>
            <person name="Francis R."/>
            <person name="Boudjemaa H."/>
            <person name="Bou Khalil J.Y."/>
            <person name="Lee J."/>
            <person name="La Scola B."/>
            <person name="Woyke T."/>
        </authorList>
    </citation>
    <scope>NUCLEOTIDE SEQUENCE [LARGE SCALE GENOMIC DNA]</scope>
    <source>
        <strain evidence="1 2">FV1/VV64</strain>
    </source>
</reference>
<dbReference type="SMART" id="SM01425">
    <property type="entry name" value="EsV_1_7"/>
    <property type="match status" value="8"/>
</dbReference>
<dbReference type="Gene3D" id="6.10.140.110">
    <property type="match status" value="1"/>
</dbReference>
<gene>
    <name evidence="1" type="ORF">Fadolivirus_1_563</name>
</gene>
<dbReference type="EMBL" id="MT418680">
    <property type="protein sequence ID" value="QKF94021.1"/>
    <property type="molecule type" value="Genomic_DNA"/>
</dbReference>
<proteinExistence type="predicted"/>
<evidence type="ECO:0008006" key="3">
    <source>
        <dbReference type="Google" id="ProtNLM"/>
    </source>
</evidence>
<evidence type="ECO:0000313" key="2">
    <source>
        <dbReference type="Proteomes" id="UP001162001"/>
    </source>
</evidence>
<accession>A0A7D3R0W7</accession>
<protein>
    <recommendedName>
        <fullName evidence="3">Endonuclease</fullName>
    </recommendedName>
</protein>
<keyword evidence="2" id="KW-1185">Reference proteome</keyword>
<organism evidence="1 2">
    <name type="scientific">Fadolivirus FV1/VV64</name>
    <dbReference type="NCBI Taxonomy" id="3070911"/>
    <lineage>
        <taxon>Viruses</taxon>
        <taxon>Varidnaviria</taxon>
        <taxon>Bamfordvirae</taxon>
        <taxon>Nucleocytoviricota</taxon>
        <taxon>Megaviricetes</taxon>
        <taxon>Imitervirales</taxon>
        <taxon>Mimiviridae</taxon>
        <taxon>Klosneuvirinae</taxon>
        <taxon>Fadolivirus</taxon>
        <taxon>Fadolivirus algeromassiliense</taxon>
    </lineage>
</organism>
<evidence type="ECO:0000313" key="1">
    <source>
        <dbReference type="EMBL" id="QKF94021.1"/>
    </source>
</evidence>
<dbReference type="Proteomes" id="UP001162001">
    <property type="component" value="Segment"/>
</dbReference>
<dbReference type="Pfam" id="PF19114">
    <property type="entry name" value="EsV_1_7_cys"/>
    <property type="match status" value="10"/>
</dbReference>
<sequence length="557" mass="63611">MGKDKKCKNTSCDKTAAYGYKGSSREYCSEHKLDDMINLKGYICAIEGCTKRASYGYTKKDKKLYCVRDKKDDMINVLNKMCLGCNKVQPTYNKKGEKKPLYCVDCATLGMVNVKDNKCIICKIVIASYGYPRGKKEYCAADKLDGMEDLTRNKCPICNRIAQFNYSGESKGIYCSEHKLDGMVDLFNKKCKTCGKSAAYGWENGEREYCTKCKLSGMINVYGKKCLGKNGIKCNKDPCYGLVGGKATHCADCANNTMVNVKSRKCIKCNDKVSTFNFLGNPPKYCKNDAEIGMIDVTAKRCDECTTTAGFGYPGNQPIKCARHKIKGMIYEPSKKCISKGCKEPAIYGIKFQSHCEKHKEPDEYNLIEKECKLCNLPMILNESGLCGFCDPTMIKTFKLYKQKEIKDLLDHKKFEYILYDRIIDSQCSNYRPDFVFDCGTHFVVLEVDENQHNSYNNNPQNNNNNPSTYSCEEIRMINISQALGMKTIFIRYNPDDYKVNGIKQEITKNRRHIILLKNLNNMILMKSNELSFLNVLYLFYDDYDIKKNELKPIIFL</sequence>